<evidence type="ECO:0000313" key="2">
    <source>
        <dbReference type="Proteomes" id="UP000325081"/>
    </source>
</evidence>
<protein>
    <submittedName>
        <fullName evidence="1">Uridine kinase</fullName>
    </submittedName>
</protein>
<accession>A0A5A7Q5N0</accession>
<keyword evidence="1" id="KW-0418">Kinase</keyword>
<comment type="caution">
    <text evidence="1">The sequence shown here is derived from an EMBL/GenBank/DDBJ whole genome shotgun (WGS) entry which is preliminary data.</text>
</comment>
<sequence>MDSENMLCPPITCINWEIFQTRVSQLSCENQFKRKSSIPALTHDARLDRESLSRCRNILSPCCCSGSLLCPIIRRWWRNLVRQILHFIKRKKENRNTVHADTQRSEDNSRLRATNLLKDTEIKQDHIFILRNKQQD</sequence>
<dbReference type="Proteomes" id="UP000325081">
    <property type="component" value="Unassembled WGS sequence"/>
</dbReference>
<dbReference type="EMBL" id="BKCP01005849">
    <property type="protein sequence ID" value="GER40248.1"/>
    <property type="molecule type" value="Genomic_DNA"/>
</dbReference>
<reference evidence="2" key="1">
    <citation type="journal article" date="2019" name="Curr. Biol.">
        <title>Genome Sequence of Striga asiatica Provides Insight into the Evolution of Plant Parasitism.</title>
        <authorList>
            <person name="Yoshida S."/>
            <person name="Kim S."/>
            <person name="Wafula E.K."/>
            <person name="Tanskanen J."/>
            <person name="Kim Y.M."/>
            <person name="Honaas L."/>
            <person name="Yang Z."/>
            <person name="Spallek T."/>
            <person name="Conn C.E."/>
            <person name="Ichihashi Y."/>
            <person name="Cheong K."/>
            <person name="Cui S."/>
            <person name="Der J.P."/>
            <person name="Gundlach H."/>
            <person name="Jiao Y."/>
            <person name="Hori C."/>
            <person name="Ishida J.K."/>
            <person name="Kasahara H."/>
            <person name="Kiba T."/>
            <person name="Kim M.S."/>
            <person name="Koo N."/>
            <person name="Laohavisit A."/>
            <person name="Lee Y.H."/>
            <person name="Lumba S."/>
            <person name="McCourt P."/>
            <person name="Mortimer J.C."/>
            <person name="Mutuku J.M."/>
            <person name="Nomura T."/>
            <person name="Sasaki-Sekimoto Y."/>
            <person name="Seto Y."/>
            <person name="Wang Y."/>
            <person name="Wakatake T."/>
            <person name="Sakakibara H."/>
            <person name="Demura T."/>
            <person name="Yamaguchi S."/>
            <person name="Yoneyama K."/>
            <person name="Manabe R.I."/>
            <person name="Nelson D.C."/>
            <person name="Schulman A.H."/>
            <person name="Timko M.P."/>
            <person name="dePamphilis C.W."/>
            <person name="Choi D."/>
            <person name="Shirasu K."/>
        </authorList>
    </citation>
    <scope>NUCLEOTIDE SEQUENCE [LARGE SCALE GENOMIC DNA]</scope>
    <source>
        <strain evidence="2">cv. UVA1</strain>
    </source>
</reference>
<keyword evidence="1" id="KW-0808">Transferase</keyword>
<keyword evidence="2" id="KW-1185">Reference proteome</keyword>
<name>A0A5A7Q5N0_STRAF</name>
<dbReference type="AlphaFoldDB" id="A0A5A7Q5N0"/>
<organism evidence="1 2">
    <name type="scientific">Striga asiatica</name>
    <name type="common">Asiatic witchweed</name>
    <name type="synonym">Buchnera asiatica</name>
    <dbReference type="NCBI Taxonomy" id="4170"/>
    <lineage>
        <taxon>Eukaryota</taxon>
        <taxon>Viridiplantae</taxon>
        <taxon>Streptophyta</taxon>
        <taxon>Embryophyta</taxon>
        <taxon>Tracheophyta</taxon>
        <taxon>Spermatophyta</taxon>
        <taxon>Magnoliopsida</taxon>
        <taxon>eudicotyledons</taxon>
        <taxon>Gunneridae</taxon>
        <taxon>Pentapetalae</taxon>
        <taxon>asterids</taxon>
        <taxon>lamiids</taxon>
        <taxon>Lamiales</taxon>
        <taxon>Orobanchaceae</taxon>
        <taxon>Buchnereae</taxon>
        <taxon>Striga</taxon>
    </lineage>
</organism>
<evidence type="ECO:0000313" key="1">
    <source>
        <dbReference type="EMBL" id="GER40248.1"/>
    </source>
</evidence>
<proteinExistence type="predicted"/>
<dbReference type="GO" id="GO:0016301">
    <property type="term" value="F:kinase activity"/>
    <property type="evidence" value="ECO:0007669"/>
    <property type="project" value="UniProtKB-KW"/>
</dbReference>
<gene>
    <name evidence="1" type="ORF">STAS_16917</name>
</gene>